<keyword evidence="2" id="KW-1185">Reference proteome</keyword>
<dbReference type="AlphaFoldDB" id="A0A7S6VX28"/>
<gene>
    <name evidence="1" type="ORF">G0028_11325</name>
</gene>
<reference evidence="1 2" key="1">
    <citation type="submission" date="2020-02" db="EMBL/GenBank/DDBJ databases">
        <title>Tigecycline-resistant Acinetobacter species from pigs and migratory birds.</title>
        <authorList>
            <person name="Chen C."/>
            <person name="Sun J."/>
            <person name="Liao X.-P."/>
            <person name="Liu Y.-H."/>
        </authorList>
    </citation>
    <scope>NUCLEOTIDE SEQUENCE [LARGE SCALE GENOMIC DNA]</scope>
    <source>
        <strain evidence="1 2">YH12207_T</strain>
    </source>
</reference>
<proteinExistence type="predicted"/>
<name>A0A7S6VX28_9GAMM</name>
<evidence type="ECO:0000313" key="2">
    <source>
        <dbReference type="Proteomes" id="UP000593966"/>
    </source>
</evidence>
<accession>A0A7S6VX28</accession>
<dbReference type="RefSeq" id="WP_180047870.1">
    <property type="nucleotide sequence ID" value="NZ_CP048659.1"/>
</dbReference>
<protein>
    <submittedName>
        <fullName evidence="1">Uncharacterized protein</fullName>
    </submittedName>
</protein>
<dbReference type="Proteomes" id="UP000593966">
    <property type="component" value="Chromosome"/>
</dbReference>
<organism evidence="1 2">
    <name type="scientific">Acinetobacter piscicola</name>
    <dbReference type="NCBI Taxonomy" id="2006115"/>
    <lineage>
        <taxon>Bacteria</taxon>
        <taxon>Pseudomonadati</taxon>
        <taxon>Pseudomonadota</taxon>
        <taxon>Gammaproteobacteria</taxon>
        <taxon>Moraxellales</taxon>
        <taxon>Moraxellaceae</taxon>
        <taxon>Acinetobacter</taxon>
    </lineage>
</organism>
<sequence>MSNVLQRLIDLMPKAPEFVGTITSVNHPNYKVLVADDSGLVMCTSSTVYKLNDRVFVSNQEIKRLAPAGEVVQIEV</sequence>
<dbReference type="EMBL" id="CP048659">
    <property type="protein sequence ID" value="QOW46438.1"/>
    <property type="molecule type" value="Genomic_DNA"/>
</dbReference>
<evidence type="ECO:0000313" key="1">
    <source>
        <dbReference type="EMBL" id="QOW46438.1"/>
    </source>
</evidence>